<keyword evidence="1" id="KW-0472">Membrane</keyword>
<accession>A0A6V7U2Z4</accession>
<reference evidence="2 3" key="1">
    <citation type="submission" date="2020-08" db="EMBL/GenBank/DDBJ databases">
        <authorList>
            <person name="Koutsovoulos G."/>
            <person name="Danchin GJ E."/>
        </authorList>
    </citation>
    <scope>NUCLEOTIDE SEQUENCE [LARGE SCALE GENOMIC DNA]</scope>
</reference>
<organism evidence="2 3">
    <name type="scientific">Meloidogyne enterolobii</name>
    <name type="common">Root-knot nematode worm</name>
    <name type="synonym">Meloidogyne mayaguensis</name>
    <dbReference type="NCBI Taxonomy" id="390850"/>
    <lineage>
        <taxon>Eukaryota</taxon>
        <taxon>Metazoa</taxon>
        <taxon>Ecdysozoa</taxon>
        <taxon>Nematoda</taxon>
        <taxon>Chromadorea</taxon>
        <taxon>Rhabditida</taxon>
        <taxon>Tylenchina</taxon>
        <taxon>Tylenchomorpha</taxon>
        <taxon>Tylenchoidea</taxon>
        <taxon>Meloidogynidae</taxon>
        <taxon>Meloidogyninae</taxon>
        <taxon>Meloidogyne</taxon>
    </lineage>
</organism>
<protein>
    <submittedName>
        <fullName evidence="2">Uncharacterized protein</fullName>
    </submittedName>
</protein>
<feature type="transmembrane region" description="Helical" evidence="1">
    <location>
        <begin position="98"/>
        <end position="126"/>
    </location>
</feature>
<name>A0A6V7U2Z4_MELEN</name>
<dbReference type="Proteomes" id="UP000580250">
    <property type="component" value="Unassembled WGS sequence"/>
</dbReference>
<comment type="caution">
    <text evidence="2">The sequence shown here is derived from an EMBL/GenBank/DDBJ whole genome shotgun (WGS) entry which is preliminary data.</text>
</comment>
<evidence type="ECO:0000313" key="2">
    <source>
        <dbReference type="EMBL" id="CAD2143890.1"/>
    </source>
</evidence>
<dbReference type="AlphaFoldDB" id="A0A6V7U2Z4"/>
<gene>
    <name evidence="2" type="ORF">MENT_LOCUS7755</name>
</gene>
<evidence type="ECO:0000313" key="3">
    <source>
        <dbReference type="Proteomes" id="UP000580250"/>
    </source>
</evidence>
<evidence type="ECO:0000256" key="1">
    <source>
        <dbReference type="SAM" id="Phobius"/>
    </source>
</evidence>
<dbReference type="EMBL" id="CAJEWN010000032">
    <property type="protein sequence ID" value="CAD2143890.1"/>
    <property type="molecule type" value="Genomic_DNA"/>
</dbReference>
<keyword evidence="1" id="KW-0812">Transmembrane</keyword>
<proteinExistence type="predicted"/>
<keyword evidence="1" id="KW-1133">Transmembrane helix</keyword>
<sequence length="143" mass="16938">MIGMSEYVEPNPEPGKVYPGLLSQFGGPNAKKLDKNDILELNRLCAENKWDMVNNVPRSFWVMNAKDRAIAYKIWFKMIFPVLHKWPRATPFLIANRYFVFTAMFFIGICILLNIGILIFYFLLVFETKYKKFRNHRLFIFCI</sequence>